<dbReference type="AlphaFoldDB" id="A0A8X7X8J0"/>
<comment type="catalytic activity">
    <reaction evidence="7">
        <text>Preferential cleavage: Arg-|-Xaa, Lys-|-Xaa.</text>
        <dbReference type="EC" id="3.4.21.4"/>
    </reaction>
</comment>
<feature type="non-terminal residue" evidence="11">
    <location>
        <position position="1"/>
    </location>
</feature>
<dbReference type="PROSITE" id="PS00134">
    <property type="entry name" value="TRYPSIN_HIS"/>
    <property type="match status" value="2"/>
</dbReference>
<dbReference type="EC" id="3.4.21.4" evidence="8"/>
<evidence type="ECO:0000256" key="4">
    <source>
        <dbReference type="ARBA" id="ARBA00022825"/>
    </source>
</evidence>
<protein>
    <recommendedName>
        <fullName evidence="8">trypsin</fullName>
        <ecNumber evidence="8">3.4.21.4</ecNumber>
    </recommendedName>
</protein>
<dbReference type="Gene3D" id="2.40.10.10">
    <property type="entry name" value="Trypsin-like serine proteases"/>
    <property type="match status" value="4"/>
</dbReference>
<dbReference type="SMART" id="SM00020">
    <property type="entry name" value="Tryp_SPc"/>
    <property type="match status" value="2"/>
</dbReference>
<dbReference type="InterPro" id="IPR018114">
    <property type="entry name" value="TRYPSIN_HIS"/>
</dbReference>
<dbReference type="EMBL" id="JAATIS010003638">
    <property type="protein sequence ID" value="KAG2463627.1"/>
    <property type="molecule type" value="Genomic_DNA"/>
</dbReference>
<evidence type="ECO:0000256" key="1">
    <source>
        <dbReference type="ARBA" id="ARBA00004239"/>
    </source>
</evidence>
<dbReference type="PROSITE" id="PS50240">
    <property type="entry name" value="TRYPSIN_DOM"/>
    <property type="match status" value="2"/>
</dbReference>
<dbReference type="PRINTS" id="PR00722">
    <property type="entry name" value="CHYMOTRYPSIN"/>
</dbReference>
<keyword evidence="12" id="KW-1185">Reference proteome</keyword>
<dbReference type="CDD" id="cd00190">
    <property type="entry name" value="Tryp_SPc"/>
    <property type="match status" value="2"/>
</dbReference>
<dbReference type="FunFam" id="2.40.10.10:FF:000005">
    <property type="entry name" value="Serine protease 37"/>
    <property type="match status" value="1"/>
</dbReference>
<evidence type="ECO:0000256" key="9">
    <source>
        <dbReference type="RuleBase" id="RU363034"/>
    </source>
</evidence>
<evidence type="ECO:0000313" key="12">
    <source>
        <dbReference type="Proteomes" id="UP000886611"/>
    </source>
</evidence>
<name>A0A8X7X8J0_POLSE</name>
<keyword evidence="2 9" id="KW-0645">Protease</keyword>
<sequence length="519" mass="57909">MIELVNLQSVLKTSAQSTEQMQQRQLPVAVLQTMMVGVMVQSIGDSKTAHSESLTDEIFNGHQAQPHSRPYVVSLQHQGHHICGGFLVDKCFVMTAAHCIDPNLPLTVLVGAHSLRARKNLLELPVKAYYKHPQYNKKSNENDIMLLKLLKPAINISHVDLIKLPKKDRHIKPGSICEVSGWGYTKSKKMPDKLQVANVTVMDEKQCKRSWKKSLIANVICSKGSETDGGFCEGDSGGPLVCNRVAEGIISYRGGKKCDIPETPNVYIKTGRYLKWIQKILKTSKKACVSGDTIINGKETKAHRRPYMASLRNAKGEHICGGFLILPNYVLTAAHCYKELIKVLLGAHNVIKKEKSWQEIPVKNFFRHKKYNNKTHENDIMLLKLKHDAKMKDEVKSISIPERDERIKPGTRCLVAGWGSTKTNGSSSKVLREVEVVVQEKCKFASDICTRGTGAKGTCDGDSGGPLVCLDRMKISKAFGIDSHRDDKKCEGPNHTTVFKNLALYRDWIELQILKSSAE</sequence>
<evidence type="ECO:0000256" key="2">
    <source>
        <dbReference type="ARBA" id="ARBA00022670"/>
    </source>
</evidence>
<keyword evidence="3 9" id="KW-0378">Hydrolase</keyword>
<evidence type="ECO:0000313" key="11">
    <source>
        <dbReference type="EMBL" id="KAG2463627.1"/>
    </source>
</evidence>
<evidence type="ECO:0000256" key="6">
    <source>
        <dbReference type="ARBA" id="ARBA00023157"/>
    </source>
</evidence>
<organism evidence="11 12">
    <name type="scientific">Polypterus senegalus</name>
    <name type="common">Senegal bichir</name>
    <dbReference type="NCBI Taxonomy" id="55291"/>
    <lineage>
        <taxon>Eukaryota</taxon>
        <taxon>Metazoa</taxon>
        <taxon>Chordata</taxon>
        <taxon>Craniata</taxon>
        <taxon>Vertebrata</taxon>
        <taxon>Euteleostomi</taxon>
        <taxon>Actinopterygii</taxon>
        <taxon>Polypteriformes</taxon>
        <taxon>Polypteridae</taxon>
        <taxon>Polypterus</taxon>
    </lineage>
</organism>
<evidence type="ECO:0000256" key="7">
    <source>
        <dbReference type="ARBA" id="ARBA00036320"/>
    </source>
</evidence>
<comment type="subcellular location">
    <subcellularLocation>
        <location evidence="1">Secreted</location>
        <location evidence="1">Extracellular space</location>
    </subcellularLocation>
</comment>
<dbReference type="PANTHER" id="PTHR24271">
    <property type="entry name" value="KALLIKREIN-RELATED"/>
    <property type="match status" value="1"/>
</dbReference>
<dbReference type="GO" id="GO:0006508">
    <property type="term" value="P:proteolysis"/>
    <property type="evidence" value="ECO:0007669"/>
    <property type="project" value="UniProtKB-KW"/>
</dbReference>
<dbReference type="Pfam" id="PF00089">
    <property type="entry name" value="Trypsin"/>
    <property type="match status" value="2"/>
</dbReference>
<reference evidence="11 12" key="1">
    <citation type="journal article" date="2021" name="Cell">
        <title>Tracing the genetic footprints of vertebrate landing in non-teleost ray-finned fishes.</title>
        <authorList>
            <person name="Bi X."/>
            <person name="Wang K."/>
            <person name="Yang L."/>
            <person name="Pan H."/>
            <person name="Jiang H."/>
            <person name="Wei Q."/>
            <person name="Fang M."/>
            <person name="Yu H."/>
            <person name="Zhu C."/>
            <person name="Cai Y."/>
            <person name="He Y."/>
            <person name="Gan X."/>
            <person name="Zeng H."/>
            <person name="Yu D."/>
            <person name="Zhu Y."/>
            <person name="Jiang H."/>
            <person name="Qiu Q."/>
            <person name="Yang H."/>
            <person name="Zhang Y.E."/>
            <person name="Wang W."/>
            <person name="Zhu M."/>
            <person name="He S."/>
            <person name="Zhang G."/>
        </authorList>
    </citation>
    <scope>NUCLEOTIDE SEQUENCE [LARGE SCALE GENOMIC DNA]</scope>
    <source>
        <strain evidence="11">Bchr_013</strain>
    </source>
</reference>
<dbReference type="InterPro" id="IPR009003">
    <property type="entry name" value="Peptidase_S1_PA"/>
</dbReference>
<proteinExistence type="predicted"/>
<dbReference type="Proteomes" id="UP000886611">
    <property type="component" value="Unassembled WGS sequence"/>
</dbReference>
<dbReference type="PROSITE" id="PS00135">
    <property type="entry name" value="TRYPSIN_SER"/>
    <property type="match status" value="1"/>
</dbReference>
<dbReference type="SUPFAM" id="SSF50494">
    <property type="entry name" value="Trypsin-like serine proteases"/>
    <property type="match status" value="2"/>
</dbReference>
<keyword evidence="6" id="KW-1015">Disulfide bond</keyword>
<dbReference type="GO" id="GO:0005576">
    <property type="term" value="C:extracellular region"/>
    <property type="evidence" value="ECO:0007669"/>
    <property type="project" value="UniProtKB-SubCell"/>
</dbReference>
<dbReference type="PANTHER" id="PTHR24271:SF87">
    <property type="entry name" value="ARGININE ESTERASE-LIKE-RELATED"/>
    <property type="match status" value="1"/>
</dbReference>
<evidence type="ECO:0000256" key="5">
    <source>
        <dbReference type="ARBA" id="ARBA00023145"/>
    </source>
</evidence>
<keyword evidence="4 9" id="KW-0720">Serine protease</keyword>
<feature type="domain" description="Peptidase S1" evidence="10">
    <location>
        <begin position="294"/>
        <end position="514"/>
    </location>
</feature>
<dbReference type="InterPro" id="IPR033116">
    <property type="entry name" value="TRYPSIN_SER"/>
</dbReference>
<dbReference type="FunFam" id="2.40.10.10:FF:000068">
    <property type="entry name" value="transmembrane protease serine 2"/>
    <property type="match status" value="1"/>
</dbReference>
<evidence type="ECO:0000259" key="10">
    <source>
        <dbReference type="PROSITE" id="PS50240"/>
    </source>
</evidence>
<feature type="non-terminal residue" evidence="11">
    <location>
        <position position="519"/>
    </location>
</feature>
<keyword evidence="5" id="KW-0865">Zymogen</keyword>
<feature type="domain" description="Peptidase S1" evidence="10">
    <location>
        <begin position="58"/>
        <end position="282"/>
    </location>
</feature>
<dbReference type="InterPro" id="IPR001254">
    <property type="entry name" value="Trypsin_dom"/>
</dbReference>
<evidence type="ECO:0000256" key="3">
    <source>
        <dbReference type="ARBA" id="ARBA00022801"/>
    </source>
</evidence>
<dbReference type="GO" id="GO:0004252">
    <property type="term" value="F:serine-type endopeptidase activity"/>
    <property type="evidence" value="ECO:0007669"/>
    <property type="project" value="UniProtKB-EC"/>
</dbReference>
<dbReference type="FunFam" id="2.40.10.10:FF:000036">
    <property type="entry name" value="Trypsin beta"/>
    <property type="match status" value="1"/>
</dbReference>
<gene>
    <name evidence="11" type="primary">Grz1_2</name>
    <name evidence="11" type="ORF">GTO96_0003249</name>
</gene>
<comment type="caution">
    <text evidence="11">The sequence shown here is derived from an EMBL/GenBank/DDBJ whole genome shotgun (WGS) entry which is preliminary data.</text>
</comment>
<accession>A0A8X7X8J0</accession>
<dbReference type="InterPro" id="IPR001314">
    <property type="entry name" value="Peptidase_S1A"/>
</dbReference>
<evidence type="ECO:0000256" key="8">
    <source>
        <dbReference type="ARBA" id="ARBA00038868"/>
    </source>
</evidence>
<dbReference type="InterPro" id="IPR043504">
    <property type="entry name" value="Peptidase_S1_PA_chymotrypsin"/>
</dbReference>